<proteinExistence type="predicted"/>
<dbReference type="PANTHER" id="PTHR34216">
    <property type="match status" value="1"/>
</dbReference>
<dbReference type="InterPro" id="IPR002509">
    <property type="entry name" value="NODB_dom"/>
</dbReference>
<name>A0A557RLY0_9GAMM</name>
<dbReference type="SUPFAM" id="SSF88713">
    <property type="entry name" value="Glycoside hydrolase/deacetylase"/>
    <property type="match status" value="1"/>
</dbReference>
<comment type="caution">
    <text evidence="4">The sequence shown here is derived from an EMBL/GenBank/DDBJ whole genome shotgun (WGS) entry which is preliminary data.</text>
</comment>
<organism evidence="4 5">
    <name type="scientific">Spiribacter aquaticus</name>
    <dbReference type="NCBI Taxonomy" id="1935996"/>
    <lineage>
        <taxon>Bacteria</taxon>
        <taxon>Pseudomonadati</taxon>
        <taxon>Pseudomonadota</taxon>
        <taxon>Gammaproteobacteria</taxon>
        <taxon>Chromatiales</taxon>
        <taxon>Ectothiorhodospiraceae</taxon>
        <taxon>Spiribacter</taxon>
    </lineage>
</organism>
<dbReference type="GO" id="GO:0005975">
    <property type="term" value="P:carbohydrate metabolic process"/>
    <property type="evidence" value="ECO:0007669"/>
    <property type="project" value="InterPro"/>
</dbReference>
<sequence>MTGARTGTLMMASLPDSICSSERAARRWPVGRLRCLALALMLVSGLGSAAAQSPAPTPETVASVLMYHRVGNADHPSTNVTEAQFRAHLDYLETEGFNVVPLARVVEALEANRPLPPRTVAITFDDGYRSVGETAHPMLEARGFPYTVFVNTEPVNAGQAGHMSWERMRGLAAQGVRFANHSRSHAALFHRRDGETRPRWRDRVRTDLLDARASLRDELGDAVHQSPPLLAYPYGEYSLELMDEVAELGFVAFGQQSGAIGIHSNSLALPRHSFNERYAAMDRFRVKVRSRALPVIEQAPLDPVRGSRPAPALSLTLAPTPDLRAGQLACYYRGERLTPEWLEADRRFEVQGKAPIPVGRTRYNCTAPDGEGRYFWFSQLWVHGDGGT</sequence>
<evidence type="ECO:0000256" key="2">
    <source>
        <dbReference type="ARBA" id="ARBA00022729"/>
    </source>
</evidence>
<evidence type="ECO:0000259" key="3">
    <source>
        <dbReference type="PROSITE" id="PS51677"/>
    </source>
</evidence>
<dbReference type="GO" id="GO:0016810">
    <property type="term" value="F:hydrolase activity, acting on carbon-nitrogen (but not peptide) bonds"/>
    <property type="evidence" value="ECO:0007669"/>
    <property type="project" value="InterPro"/>
</dbReference>
<dbReference type="Gene3D" id="3.20.20.370">
    <property type="entry name" value="Glycoside hydrolase/deacetylase"/>
    <property type="match status" value="1"/>
</dbReference>
<dbReference type="Proteomes" id="UP000316688">
    <property type="component" value="Unassembled WGS sequence"/>
</dbReference>
<dbReference type="InterPro" id="IPR051398">
    <property type="entry name" value="Polysacch_Deacetylase"/>
</dbReference>
<keyword evidence="5" id="KW-1185">Reference proteome</keyword>
<protein>
    <submittedName>
        <fullName evidence="4">Polysaccharide deacetylase family protein</fullName>
    </submittedName>
</protein>
<evidence type="ECO:0000256" key="1">
    <source>
        <dbReference type="ARBA" id="ARBA00004613"/>
    </source>
</evidence>
<dbReference type="CDD" id="cd10973">
    <property type="entry name" value="CE4_DAC_u4_5s"/>
    <property type="match status" value="1"/>
</dbReference>
<dbReference type="PANTHER" id="PTHR34216:SF3">
    <property type="entry name" value="POLY-BETA-1,6-N-ACETYL-D-GLUCOSAMINE N-DEACETYLASE"/>
    <property type="match status" value="1"/>
</dbReference>
<dbReference type="EMBL" id="VMKP01000001">
    <property type="protein sequence ID" value="TVO66181.1"/>
    <property type="molecule type" value="Genomic_DNA"/>
</dbReference>
<comment type="subcellular location">
    <subcellularLocation>
        <location evidence="1">Secreted</location>
    </subcellularLocation>
</comment>
<evidence type="ECO:0000313" key="5">
    <source>
        <dbReference type="Proteomes" id="UP000316688"/>
    </source>
</evidence>
<reference evidence="4 5" key="1">
    <citation type="submission" date="2019-07" db="EMBL/GenBank/DDBJ databases">
        <title>Reclasification of Spiribacter aquaticus.</title>
        <authorList>
            <person name="Leon M.J."/>
            <person name="Sanchez-Porro C."/>
            <person name="Ventosa A."/>
        </authorList>
    </citation>
    <scope>NUCLEOTIDE SEQUENCE [LARGE SCALE GENOMIC DNA]</scope>
    <source>
        <strain evidence="4 5">SP30</strain>
    </source>
</reference>
<accession>A0A557RLY0</accession>
<keyword evidence="2" id="KW-0732">Signal</keyword>
<dbReference type="Pfam" id="PF01522">
    <property type="entry name" value="Polysacc_deac_1"/>
    <property type="match status" value="1"/>
</dbReference>
<dbReference type="GO" id="GO:0005576">
    <property type="term" value="C:extracellular region"/>
    <property type="evidence" value="ECO:0007669"/>
    <property type="project" value="UniProtKB-SubCell"/>
</dbReference>
<dbReference type="AlphaFoldDB" id="A0A557RLY0"/>
<dbReference type="InterPro" id="IPR011330">
    <property type="entry name" value="Glyco_hydro/deAcase_b/a-brl"/>
</dbReference>
<feature type="domain" description="NodB homology" evidence="3">
    <location>
        <begin position="118"/>
        <end position="388"/>
    </location>
</feature>
<gene>
    <name evidence="4" type="ORF">FPL11_00300</name>
</gene>
<evidence type="ECO:0000313" key="4">
    <source>
        <dbReference type="EMBL" id="TVO66181.1"/>
    </source>
</evidence>
<dbReference type="PROSITE" id="PS51677">
    <property type="entry name" value="NODB"/>
    <property type="match status" value="1"/>
</dbReference>